<feature type="coiled-coil region" evidence="1">
    <location>
        <begin position="284"/>
        <end position="339"/>
    </location>
</feature>
<name>A0A4S8M159_DENBC</name>
<keyword evidence="1" id="KW-0175">Coiled coil</keyword>
<feature type="region of interest" description="Disordered" evidence="2">
    <location>
        <begin position="19"/>
        <end position="38"/>
    </location>
</feature>
<accession>A0A4S8M159</accession>
<feature type="compositionally biased region" description="Acidic residues" evidence="2">
    <location>
        <begin position="28"/>
        <end position="38"/>
    </location>
</feature>
<organism evidence="3 4">
    <name type="scientific">Dendrothele bispora (strain CBS 962.96)</name>
    <dbReference type="NCBI Taxonomy" id="1314807"/>
    <lineage>
        <taxon>Eukaryota</taxon>
        <taxon>Fungi</taxon>
        <taxon>Dikarya</taxon>
        <taxon>Basidiomycota</taxon>
        <taxon>Agaricomycotina</taxon>
        <taxon>Agaricomycetes</taxon>
        <taxon>Agaricomycetidae</taxon>
        <taxon>Agaricales</taxon>
        <taxon>Agaricales incertae sedis</taxon>
        <taxon>Dendrothele</taxon>
    </lineage>
</organism>
<feature type="coiled-coil region" evidence="1">
    <location>
        <begin position="180"/>
        <end position="230"/>
    </location>
</feature>
<dbReference type="Proteomes" id="UP000297245">
    <property type="component" value="Unassembled WGS sequence"/>
</dbReference>
<gene>
    <name evidence="3" type="ORF">K435DRAFT_124786</name>
</gene>
<feature type="compositionally biased region" description="Basic and acidic residues" evidence="2">
    <location>
        <begin position="149"/>
        <end position="167"/>
    </location>
</feature>
<evidence type="ECO:0000313" key="3">
    <source>
        <dbReference type="EMBL" id="THU95551.1"/>
    </source>
</evidence>
<feature type="region of interest" description="Disordered" evidence="2">
    <location>
        <begin position="492"/>
        <end position="515"/>
    </location>
</feature>
<dbReference type="EMBL" id="ML179197">
    <property type="protein sequence ID" value="THU95551.1"/>
    <property type="molecule type" value="Genomic_DNA"/>
</dbReference>
<reference evidence="3 4" key="1">
    <citation type="journal article" date="2019" name="Nat. Ecol. Evol.">
        <title>Megaphylogeny resolves global patterns of mushroom evolution.</title>
        <authorList>
            <person name="Varga T."/>
            <person name="Krizsan K."/>
            <person name="Foldi C."/>
            <person name="Dima B."/>
            <person name="Sanchez-Garcia M."/>
            <person name="Sanchez-Ramirez S."/>
            <person name="Szollosi G.J."/>
            <person name="Szarkandi J.G."/>
            <person name="Papp V."/>
            <person name="Albert L."/>
            <person name="Andreopoulos W."/>
            <person name="Angelini C."/>
            <person name="Antonin V."/>
            <person name="Barry K.W."/>
            <person name="Bougher N.L."/>
            <person name="Buchanan P."/>
            <person name="Buyck B."/>
            <person name="Bense V."/>
            <person name="Catcheside P."/>
            <person name="Chovatia M."/>
            <person name="Cooper J."/>
            <person name="Damon W."/>
            <person name="Desjardin D."/>
            <person name="Finy P."/>
            <person name="Geml J."/>
            <person name="Haridas S."/>
            <person name="Hughes K."/>
            <person name="Justo A."/>
            <person name="Karasinski D."/>
            <person name="Kautmanova I."/>
            <person name="Kiss B."/>
            <person name="Kocsube S."/>
            <person name="Kotiranta H."/>
            <person name="LaButti K.M."/>
            <person name="Lechner B.E."/>
            <person name="Liimatainen K."/>
            <person name="Lipzen A."/>
            <person name="Lukacs Z."/>
            <person name="Mihaltcheva S."/>
            <person name="Morgado L.N."/>
            <person name="Niskanen T."/>
            <person name="Noordeloos M.E."/>
            <person name="Ohm R.A."/>
            <person name="Ortiz-Santana B."/>
            <person name="Ovrebo C."/>
            <person name="Racz N."/>
            <person name="Riley R."/>
            <person name="Savchenko A."/>
            <person name="Shiryaev A."/>
            <person name="Soop K."/>
            <person name="Spirin V."/>
            <person name="Szebenyi C."/>
            <person name="Tomsovsky M."/>
            <person name="Tulloss R.E."/>
            <person name="Uehling J."/>
            <person name="Grigoriev I.V."/>
            <person name="Vagvolgyi C."/>
            <person name="Papp T."/>
            <person name="Martin F.M."/>
            <person name="Miettinen O."/>
            <person name="Hibbett D.S."/>
            <person name="Nagy L.G."/>
        </authorList>
    </citation>
    <scope>NUCLEOTIDE SEQUENCE [LARGE SCALE GENOMIC DNA]</scope>
    <source>
        <strain evidence="3 4">CBS 962.96</strain>
    </source>
</reference>
<proteinExistence type="predicted"/>
<evidence type="ECO:0000313" key="4">
    <source>
        <dbReference type="Proteomes" id="UP000297245"/>
    </source>
</evidence>
<sequence length="515" mass="59524">MLPNGGGLASVLSSMLDADRHAAKSEDWEGEGEDAEKDEMEIEEVYKALMIDDDDESDNDGKDEDIVVVDASEKNRNRNDEIIESQTVRIAILESSLEETNSRLSTEIASNRVKIKRLRSLLEETVAYRDEIERVCALLRIRTMGDLEKAKGEKDVDRRSRSRDESKGTPGSESKWCERNRSLEKELGEVKEEREALKEQIKEKEERLTALEAVLKMEREEREKEDEESDMCTTRIRLEERISFMEHDIAVRVSTINVLAGHLEDTRQQVDDHKAIIGAKVESIQSLEREMREMKIGSKEKDKELERRRWEKRELKKRIDVLKKEVEKEKAKSESCRDQLKPVRDETSGLREKLGTAEGSMKKWMAASKMKDGELLAVNKRHQKLKREMELKSQALEAMTARARAAEDRAARYEVKMASYMADTTKKWEAKVALNLQEAENWRSKLVTVGAQSARQREEMKKLKEGVLGCERRCERYRAERDELREKNQTLESRLAGHQQSYQRHSGSGTHLCLP</sequence>
<evidence type="ECO:0000256" key="1">
    <source>
        <dbReference type="SAM" id="Coils"/>
    </source>
</evidence>
<dbReference type="AlphaFoldDB" id="A0A4S8M159"/>
<feature type="coiled-coil region" evidence="1">
    <location>
        <begin position="379"/>
        <end position="423"/>
    </location>
</feature>
<protein>
    <submittedName>
        <fullName evidence="3">Uncharacterized protein</fullName>
    </submittedName>
</protein>
<feature type="compositionally biased region" description="Polar residues" evidence="2">
    <location>
        <begin position="498"/>
        <end position="509"/>
    </location>
</feature>
<feature type="region of interest" description="Disordered" evidence="2">
    <location>
        <begin position="149"/>
        <end position="179"/>
    </location>
</feature>
<evidence type="ECO:0000256" key="2">
    <source>
        <dbReference type="SAM" id="MobiDB-lite"/>
    </source>
</evidence>
<keyword evidence="4" id="KW-1185">Reference proteome</keyword>